<dbReference type="STRING" id="394096.DB31_2123"/>
<dbReference type="Gene3D" id="3.20.20.70">
    <property type="entry name" value="Aldolase class I"/>
    <property type="match status" value="1"/>
</dbReference>
<dbReference type="OrthoDB" id="9796196at2"/>
<dbReference type="InterPro" id="IPR044643">
    <property type="entry name" value="TrpF_fam"/>
</dbReference>
<sequence>MSVHVKICGVTRVEDARAVWAAGADALGLNFYPRSPRFVQPEVAAALARTRPALGAVVGVFVNESPDVIRARVRDCGLTAVQLHGDEPPEACAGFGVPVIKALRVRGPEDVERARQYMGVGDVATLLLDGAAPGYGGGGVTFDWSLVAQLVDVGVPVLVAGGLTPGNVAQAVRATRPYGVDVASGVETSPGIKDLEAVRTFIRSAKTVNLWERHT</sequence>
<evidence type="ECO:0000256" key="5">
    <source>
        <dbReference type="ARBA" id="ARBA00022272"/>
    </source>
</evidence>
<evidence type="ECO:0000313" key="13">
    <source>
        <dbReference type="Proteomes" id="UP000028725"/>
    </source>
</evidence>
<dbReference type="HAMAP" id="MF_00135">
    <property type="entry name" value="PRAI"/>
    <property type="match status" value="1"/>
</dbReference>
<evidence type="ECO:0000259" key="11">
    <source>
        <dbReference type="Pfam" id="PF00697"/>
    </source>
</evidence>
<proteinExistence type="inferred from homology"/>
<dbReference type="InterPro" id="IPR001240">
    <property type="entry name" value="PRAI_dom"/>
</dbReference>
<dbReference type="EC" id="5.3.1.24" evidence="4 10"/>
<dbReference type="FunFam" id="3.20.20.70:FF:000075">
    <property type="entry name" value="Tryptophan biosynthesis protein TRP1"/>
    <property type="match status" value="1"/>
</dbReference>
<evidence type="ECO:0000256" key="10">
    <source>
        <dbReference type="HAMAP-Rule" id="MF_00135"/>
    </source>
</evidence>
<accession>A0A085W9G6</accession>
<dbReference type="Pfam" id="PF00697">
    <property type="entry name" value="PRAI"/>
    <property type="match status" value="1"/>
</dbReference>
<dbReference type="Proteomes" id="UP000028725">
    <property type="component" value="Unassembled WGS sequence"/>
</dbReference>
<feature type="domain" description="N-(5'phosphoribosyl) anthranilate isomerase (PRAI)" evidence="11">
    <location>
        <begin position="5"/>
        <end position="202"/>
    </location>
</feature>
<comment type="catalytic activity">
    <reaction evidence="1 10">
        <text>N-(5-phospho-beta-D-ribosyl)anthranilate = 1-(2-carboxyphenylamino)-1-deoxy-D-ribulose 5-phosphate</text>
        <dbReference type="Rhea" id="RHEA:21540"/>
        <dbReference type="ChEBI" id="CHEBI:18277"/>
        <dbReference type="ChEBI" id="CHEBI:58613"/>
        <dbReference type="EC" id="5.3.1.24"/>
    </reaction>
</comment>
<protein>
    <recommendedName>
        <fullName evidence="5 10">N-(5'-phosphoribosyl)anthranilate isomerase</fullName>
        <shortName evidence="10">PRAI</shortName>
        <ecNumber evidence="4 10">5.3.1.24</ecNumber>
    </recommendedName>
</protein>
<dbReference type="GO" id="GO:0000162">
    <property type="term" value="P:L-tryptophan biosynthetic process"/>
    <property type="evidence" value="ECO:0007669"/>
    <property type="project" value="UniProtKB-UniRule"/>
</dbReference>
<evidence type="ECO:0000256" key="6">
    <source>
        <dbReference type="ARBA" id="ARBA00022605"/>
    </source>
</evidence>
<reference evidence="12 13" key="1">
    <citation type="submission" date="2014-04" db="EMBL/GenBank/DDBJ databases">
        <title>Genome assembly of Hyalangium minutum DSM 14724.</title>
        <authorList>
            <person name="Sharma G."/>
            <person name="Subramanian S."/>
        </authorList>
    </citation>
    <scope>NUCLEOTIDE SEQUENCE [LARGE SCALE GENOMIC DNA]</scope>
    <source>
        <strain evidence="12 13">DSM 14724</strain>
    </source>
</reference>
<dbReference type="CDD" id="cd00405">
    <property type="entry name" value="PRAI"/>
    <property type="match status" value="1"/>
</dbReference>
<gene>
    <name evidence="10" type="primary">trpF</name>
    <name evidence="12" type="ORF">DB31_2123</name>
</gene>
<dbReference type="GO" id="GO:0004640">
    <property type="term" value="F:phosphoribosylanthranilate isomerase activity"/>
    <property type="evidence" value="ECO:0007669"/>
    <property type="project" value="UniProtKB-UniRule"/>
</dbReference>
<dbReference type="InterPro" id="IPR011060">
    <property type="entry name" value="RibuloseP-bd_barrel"/>
</dbReference>
<dbReference type="PANTHER" id="PTHR42894:SF1">
    <property type="entry name" value="N-(5'-PHOSPHORIBOSYL)ANTHRANILATE ISOMERASE"/>
    <property type="match status" value="1"/>
</dbReference>
<dbReference type="RefSeq" id="WP_044194404.1">
    <property type="nucleotide sequence ID" value="NZ_JMCB01000014.1"/>
</dbReference>
<evidence type="ECO:0000313" key="12">
    <source>
        <dbReference type="EMBL" id="KFE64329.1"/>
    </source>
</evidence>
<evidence type="ECO:0000256" key="8">
    <source>
        <dbReference type="ARBA" id="ARBA00023141"/>
    </source>
</evidence>
<evidence type="ECO:0000256" key="9">
    <source>
        <dbReference type="ARBA" id="ARBA00023235"/>
    </source>
</evidence>
<dbReference type="InterPro" id="IPR013785">
    <property type="entry name" value="Aldolase_TIM"/>
</dbReference>
<dbReference type="AlphaFoldDB" id="A0A085W9G6"/>
<dbReference type="PANTHER" id="PTHR42894">
    <property type="entry name" value="N-(5'-PHOSPHORIBOSYL)ANTHRANILATE ISOMERASE"/>
    <property type="match status" value="1"/>
</dbReference>
<dbReference type="UniPathway" id="UPA00035">
    <property type="reaction ID" value="UER00042"/>
</dbReference>
<dbReference type="EMBL" id="JMCB01000014">
    <property type="protein sequence ID" value="KFE64329.1"/>
    <property type="molecule type" value="Genomic_DNA"/>
</dbReference>
<dbReference type="PATRIC" id="fig|394096.3.peg.6458"/>
<keyword evidence="6 10" id="KW-0028">Amino-acid biosynthesis</keyword>
<comment type="similarity">
    <text evidence="3 10">Belongs to the TrpF family.</text>
</comment>
<dbReference type="SUPFAM" id="SSF51366">
    <property type="entry name" value="Ribulose-phoshate binding barrel"/>
    <property type="match status" value="1"/>
</dbReference>
<evidence type="ECO:0000256" key="7">
    <source>
        <dbReference type="ARBA" id="ARBA00022822"/>
    </source>
</evidence>
<keyword evidence="13" id="KW-1185">Reference proteome</keyword>
<dbReference type="NCBIfam" id="NF002298">
    <property type="entry name" value="PRK01222.1-4"/>
    <property type="match status" value="1"/>
</dbReference>
<keyword evidence="9 10" id="KW-0413">Isomerase</keyword>
<evidence type="ECO:0000256" key="2">
    <source>
        <dbReference type="ARBA" id="ARBA00004664"/>
    </source>
</evidence>
<evidence type="ECO:0000256" key="4">
    <source>
        <dbReference type="ARBA" id="ARBA00012572"/>
    </source>
</evidence>
<name>A0A085W9G6_9BACT</name>
<organism evidence="12 13">
    <name type="scientific">Hyalangium minutum</name>
    <dbReference type="NCBI Taxonomy" id="394096"/>
    <lineage>
        <taxon>Bacteria</taxon>
        <taxon>Pseudomonadati</taxon>
        <taxon>Myxococcota</taxon>
        <taxon>Myxococcia</taxon>
        <taxon>Myxococcales</taxon>
        <taxon>Cystobacterineae</taxon>
        <taxon>Archangiaceae</taxon>
        <taxon>Hyalangium</taxon>
    </lineage>
</organism>
<keyword evidence="8 10" id="KW-0057">Aromatic amino acid biosynthesis</keyword>
<evidence type="ECO:0000256" key="1">
    <source>
        <dbReference type="ARBA" id="ARBA00001164"/>
    </source>
</evidence>
<comment type="pathway">
    <text evidence="2 10">Amino-acid biosynthesis; L-tryptophan biosynthesis; L-tryptophan from chorismate: step 3/5.</text>
</comment>
<comment type="caution">
    <text evidence="12">The sequence shown here is derived from an EMBL/GenBank/DDBJ whole genome shotgun (WGS) entry which is preliminary data.</text>
</comment>
<evidence type="ECO:0000256" key="3">
    <source>
        <dbReference type="ARBA" id="ARBA00007571"/>
    </source>
</evidence>
<keyword evidence="7 10" id="KW-0822">Tryptophan biosynthesis</keyword>